<dbReference type="PANTHER" id="PTHR42815">
    <property type="entry name" value="FAD-BINDING, PUTATIVE (AFU_ORTHOLOGUE AFUA_6G07600)-RELATED"/>
    <property type="match status" value="1"/>
</dbReference>
<dbReference type="Proteomes" id="UP000278746">
    <property type="component" value="Unassembled WGS sequence"/>
</dbReference>
<dbReference type="PANTHER" id="PTHR42815:SF2">
    <property type="entry name" value="FAD-BINDING, PUTATIVE (AFU_ORTHOLOGUE AFUA_6G07600)-RELATED"/>
    <property type="match status" value="1"/>
</dbReference>
<dbReference type="InterPro" id="IPR012349">
    <property type="entry name" value="Split_barrel_FMN-bd"/>
</dbReference>
<evidence type="ECO:0000313" key="2">
    <source>
        <dbReference type="EMBL" id="RNA66743.1"/>
    </source>
</evidence>
<dbReference type="Pfam" id="PF01243">
    <property type="entry name" value="PNPOx_N"/>
    <property type="match status" value="1"/>
</dbReference>
<sequence>MNMFFSGIKQIKSKEELTGYIGDPSPLVKAKPIDHLDSHCRTFLAHSPFAVLSTSDENGRCDASPRGDHPGFVYILDEHHLIIPERPGNKRMDTLKNLLENNRIGLLFLIPGFGETLRINGKGVVIKDEEILAPLSVRGKAPSLGIGVEVEECFIHCAKAMKRSGIWDQERWPDTGAMPTAARMLSDHAALKGQDENALTKRLEKGYREKLY</sequence>
<dbReference type="EMBL" id="RHIB01000003">
    <property type="protein sequence ID" value="RNA66743.1"/>
    <property type="molecule type" value="Genomic_DNA"/>
</dbReference>
<comment type="caution">
    <text evidence="2">The sequence shown here is derived from an EMBL/GenBank/DDBJ whole genome shotgun (WGS) entry which is preliminary data.</text>
</comment>
<dbReference type="InterPro" id="IPR024029">
    <property type="entry name" value="Pyridox_Oxase_FMN-dep"/>
</dbReference>
<feature type="domain" description="Pyridoxamine 5'-phosphate oxidase N-terminal" evidence="1">
    <location>
        <begin position="37"/>
        <end position="141"/>
    </location>
</feature>
<dbReference type="OrthoDB" id="9796486at2"/>
<evidence type="ECO:0000259" key="1">
    <source>
        <dbReference type="Pfam" id="PF01243"/>
    </source>
</evidence>
<dbReference type="NCBIfam" id="TIGR04025">
    <property type="entry name" value="PPOX_FMN_DR2398"/>
    <property type="match status" value="1"/>
</dbReference>
<organism evidence="2 3">
    <name type="scientific">Alteribacter keqinensis</name>
    <dbReference type="NCBI Taxonomy" id="2483800"/>
    <lineage>
        <taxon>Bacteria</taxon>
        <taxon>Bacillati</taxon>
        <taxon>Bacillota</taxon>
        <taxon>Bacilli</taxon>
        <taxon>Bacillales</taxon>
        <taxon>Bacillaceae</taxon>
        <taxon>Alteribacter</taxon>
    </lineage>
</organism>
<dbReference type="AlphaFoldDB" id="A0A3M7TM92"/>
<gene>
    <name evidence="2" type="ORF">EBO34_16145</name>
</gene>
<evidence type="ECO:0000313" key="3">
    <source>
        <dbReference type="Proteomes" id="UP000278746"/>
    </source>
</evidence>
<proteinExistence type="predicted"/>
<accession>A0A3M7TM92</accession>
<keyword evidence="3" id="KW-1185">Reference proteome</keyword>
<name>A0A3M7TM92_9BACI</name>
<dbReference type="SUPFAM" id="SSF50475">
    <property type="entry name" value="FMN-binding split barrel"/>
    <property type="match status" value="1"/>
</dbReference>
<reference evidence="2 3" key="1">
    <citation type="submission" date="2018-10" db="EMBL/GenBank/DDBJ databases">
        <title>Bacillus Keqinensis sp. nov., a moderately halophilic bacterium isolated from a saline-alkaline lake.</title>
        <authorList>
            <person name="Wang H."/>
        </authorList>
    </citation>
    <scope>NUCLEOTIDE SEQUENCE [LARGE SCALE GENOMIC DNA]</scope>
    <source>
        <strain evidence="2 3">KQ-3</strain>
    </source>
</reference>
<dbReference type="InterPro" id="IPR011576">
    <property type="entry name" value="Pyridox_Oxase_N"/>
</dbReference>
<dbReference type="Gene3D" id="2.30.110.10">
    <property type="entry name" value="Electron Transport, Fmn-binding Protein, Chain A"/>
    <property type="match status" value="1"/>
</dbReference>
<protein>
    <submittedName>
        <fullName evidence="2">Pyridoxamine 5'-phosphate oxidase family protein</fullName>
    </submittedName>
</protein>